<dbReference type="InterPro" id="IPR006171">
    <property type="entry name" value="TOPRIM_dom"/>
</dbReference>
<dbReference type="Pfam" id="PF01131">
    <property type="entry name" value="Topoisom_bac"/>
    <property type="match status" value="1"/>
</dbReference>
<sequence>MRLWICEKRDQAKNIAPLLGNPKPGQGYIDTDDGRVTWARGHLLEQVGPPGYDKAWEAWNFEVLPMIPTAWKHQPTADKQRELAVLLANIPKASEIVIATDCGAEGEAIARELLDHAGYRGPVRRLWYSALDAASLTKAIATLRPGESSEPLYWASQARSRADWLMGMNLTRAYTLRSRAAGGKGPRHVGRVMSPALALVVRRDAEIAAFREATYYELEITAQTALGASVVLTHAPADAGRIFARADAEAILAATTGASGPLAVTHESKAQKPPALMTLSRFQQLASRRFGWTAKKTLTIAQSLYDKELTSYPRTPCTVLPNEQEAEIPRVLETLAQVPGLARHVAALTVNKPTIRPTVFNSAKMEKDKAEHHAIVPTGVPLASRTLSDDEQNAYLLIAQHYLAALLPDYTFNETRMTLEAGGVPFTVTGRVPIAQGWKSVFGTDPDSEDEDDTATPALPDIQDGTRCTVAAAALRPKKTRPPKRYTEGDLIADMLDVGKFATNPEVRKRLKENAGIGTEATRGDIIENLRERGYLEPQGKFIVSTTLARELIAMLPAPITDAATTALWEEKLDEIRRGLVPVEARDEFVSKVAANVTRIINAVRDDAAKAAATRAPSEGQLRYAQAIAVALGVPLPANADSSHTAMQAFLDAHSDAYGNLPPSDKQLAYAEKLATEKGATLSDEQRRSRAALGAWLDLHANKKAAPAKKATGKTTAAKTTRKRKAKV</sequence>
<dbReference type="EC" id="5.6.2.1" evidence="3"/>
<dbReference type="InterPro" id="IPR013824">
    <property type="entry name" value="Topo_IA_cen_sub1"/>
</dbReference>
<evidence type="ECO:0000259" key="13">
    <source>
        <dbReference type="PROSITE" id="PS50880"/>
    </source>
</evidence>
<evidence type="ECO:0000256" key="7">
    <source>
        <dbReference type="ARBA" id="ARBA00023235"/>
    </source>
</evidence>
<dbReference type="GO" id="GO:0046872">
    <property type="term" value="F:metal ion binding"/>
    <property type="evidence" value="ECO:0007669"/>
    <property type="project" value="UniProtKB-KW"/>
</dbReference>
<dbReference type="CDD" id="cd03362">
    <property type="entry name" value="TOPRIM_TopoIA_TopoIII"/>
    <property type="match status" value="1"/>
</dbReference>
<dbReference type="PRINTS" id="PR00417">
    <property type="entry name" value="PRTPISMRASEI"/>
</dbReference>
<dbReference type="SMART" id="SM00436">
    <property type="entry name" value="TOP1Bc"/>
    <property type="match status" value="1"/>
</dbReference>
<dbReference type="InterPro" id="IPR013825">
    <property type="entry name" value="Topo_IA_cen_sub2"/>
</dbReference>
<dbReference type="InterPro" id="IPR003602">
    <property type="entry name" value="Topo_IA_DNA-bd_dom"/>
</dbReference>
<evidence type="ECO:0000256" key="3">
    <source>
        <dbReference type="ARBA" id="ARBA00012891"/>
    </source>
</evidence>
<dbReference type="EMBL" id="VOCK01000039">
    <property type="protein sequence ID" value="TWQ50453.1"/>
    <property type="molecule type" value="Genomic_DNA"/>
</dbReference>
<comment type="catalytic activity">
    <reaction evidence="1">
        <text>ATP-independent breakage of single-stranded DNA, followed by passage and rejoining.</text>
        <dbReference type="EC" id="5.6.2.1"/>
    </reaction>
</comment>
<keyword evidence="6" id="KW-0238">DNA-binding</keyword>
<dbReference type="Proteomes" id="UP000320455">
    <property type="component" value="Unassembled WGS sequence"/>
</dbReference>
<dbReference type="AlphaFoldDB" id="A0ABD7S6D1"/>
<dbReference type="InterPro" id="IPR023405">
    <property type="entry name" value="Topo_IA_core_domain"/>
</dbReference>
<dbReference type="RefSeq" id="WP_146470456.1">
    <property type="nucleotide sequence ID" value="NZ_VOCK01000039.1"/>
</dbReference>
<dbReference type="SMART" id="SM00493">
    <property type="entry name" value="TOPRIM"/>
    <property type="match status" value="1"/>
</dbReference>
<dbReference type="Gene3D" id="2.70.20.10">
    <property type="entry name" value="Topoisomerase I, domain 3"/>
    <property type="match status" value="1"/>
</dbReference>
<organism evidence="15 16">
    <name type="scientific">Xanthomonas vasicola</name>
    <dbReference type="NCBI Taxonomy" id="56459"/>
    <lineage>
        <taxon>Bacteria</taxon>
        <taxon>Pseudomonadati</taxon>
        <taxon>Pseudomonadota</taxon>
        <taxon>Gammaproteobacteria</taxon>
        <taxon>Lysobacterales</taxon>
        <taxon>Lysobacteraceae</taxon>
        <taxon>Xanthomonas</taxon>
    </lineage>
</organism>
<dbReference type="Pfam" id="PF01751">
    <property type="entry name" value="Toprim"/>
    <property type="match status" value="1"/>
</dbReference>
<dbReference type="PROSITE" id="PS52039">
    <property type="entry name" value="TOPO_IA_2"/>
    <property type="match status" value="1"/>
</dbReference>
<keyword evidence="7" id="KW-0413">Isomerase</keyword>
<dbReference type="InterPro" id="IPR013497">
    <property type="entry name" value="Topo_IA_cen"/>
</dbReference>
<dbReference type="Gene3D" id="3.40.50.140">
    <property type="match status" value="1"/>
</dbReference>
<evidence type="ECO:0000256" key="4">
    <source>
        <dbReference type="ARBA" id="ARBA00022723"/>
    </source>
</evidence>
<keyword evidence="4" id="KW-0479">Metal-binding</keyword>
<evidence type="ECO:0000256" key="5">
    <source>
        <dbReference type="ARBA" id="ARBA00023029"/>
    </source>
</evidence>
<evidence type="ECO:0000256" key="10">
    <source>
        <dbReference type="ARBA" id="ARBA00032235"/>
    </source>
</evidence>
<evidence type="ECO:0000256" key="6">
    <source>
        <dbReference type="ARBA" id="ARBA00023125"/>
    </source>
</evidence>
<reference evidence="16" key="1">
    <citation type="journal article" date="2020" name="Phytopathology">
        <title>Genomic acquisitions in emerging populations of Xanthomonas vasicola pv. vasculorum infecting corn in the U.S. and Argentina.</title>
        <authorList>
            <person name="Perez-Quintero A.L."/>
        </authorList>
    </citation>
    <scope>NUCLEOTIDE SEQUENCE [LARGE SCALE GENOMIC DNA]</scope>
    <source>
        <strain evidence="16">Xvh-L</strain>
    </source>
</reference>
<feature type="compositionally biased region" description="Low complexity" evidence="12">
    <location>
        <begin position="708"/>
        <end position="719"/>
    </location>
</feature>
<comment type="caution">
    <text evidence="15">The sequence shown here is derived from an EMBL/GenBank/DDBJ whole genome shotgun (WGS) entry which is preliminary data.</text>
</comment>
<evidence type="ECO:0000313" key="16">
    <source>
        <dbReference type="Proteomes" id="UP000320455"/>
    </source>
</evidence>
<dbReference type="CDD" id="cd00186">
    <property type="entry name" value="TOP1Ac"/>
    <property type="match status" value="1"/>
</dbReference>
<proteinExistence type="inferred from homology"/>
<feature type="region of interest" description="Disordered" evidence="12">
    <location>
        <begin position="704"/>
        <end position="728"/>
    </location>
</feature>
<evidence type="ECO:0000256" key="11">
    <source>
        <dbReference type="ARBA" id="ARBA00032877"/>
    </source>
</evidence>
<dbReference type="InterPro" id="IPR000380">
    <property type="entry name" value="Topo_IA"/>
</dbReference>
<evidence type="ECO:0000256" key="8">
    <source>
        <dbReference type="ARBA" id="ARBA00030003"/>
    </source>
</evidence>
<dbReference type="NCBIfam" id="TIGR01056">
    <property type="entry name" value="topB"/>
    <property type="match status" value="1"/>
</dbReference>
<comment type="similarity">
    <text evidence="2">Belongs to the type IA topoisomerase family.</text>
</comment>
<dbReference type="SMART" id="SM00437">
    <property type="entry name" value="TOP1Ac"/>
    <property type="match status" value="1"/>
</dbReference>
<feature type="domain" description="Topo IA-type catalytic" evidence="14">
    <location>
        <begin position="149"/>
        <end position="598"/>
    </location>
</feature>
<dbReference type="Gene3D" id="1.10.460.10">
    <property type="entry name" value="Topoisomerase I, domain 2"/>
    <property type="match status" value="1"/>
</dbReference>
<evidence type="ECO:0000313" key="15">
    <source>
        <dbReference type="EMBL" id="TWQ50453.1"/>
    </source>
</evidence>
<gene>
    <name evidence="15" type="primary">topB</name>
    <name evidence="15" type="ORF">FQK01_18395</name>
</gene>
<evidence type="ECO:0000256" key="1">
    <source>
        <dbReference type="ARBA" id="ARBA00000213"/>
    </source>
</evidence>
<evidence type="ECO:0000256" key="12">
    <source>
        <dbReference type="SAM" id="MobiDB-lite"/>
    </source>
</evidence>
<dbReference type="SUPFAM" id="SSF56712">
    <property type="entry name" value="Prokaryotic type I DNA topoisomerase"/>
    <property type="match status" value="1"/>
</dbReference>
<name>A0ABD7S6D1_XANVA</name>
<accession>A0ABD7S6D1</accession>
<dbReference type="GO" id="GO:0003677">
    <property type="term" value="F:DNA binding"/>
    <property type="evidence" value="ECO:0007669"/>
    <property type="project" value="UniProtKB-KW"/>
</dbReference>
<dbReference type="GO" id="GO:0003917">
    <property type="term" value="F:DNA topoisomerase type I (single strand cut, ATP-independent) activity"/>
    <property type="evidence" value="ECO:0007669"/>
    <property type="project" value="UniProtKB-EC"/>
</dbReference>
<evidence type="ECO:0000259" key="14">
    <source>
        <dbReference type="PROSITE" id="PS52039"/>
    </source>
</evidence>
<evidence type="ECO:0000256" key="9">
    <source>
        <dbReference type="ARBA" id="ARBA00031985"/>
    </source>
</evidence>
<dbReference type="Gene3D" id="1.10.290.10">
    <property type="entry name" value="Topoisomerase I, domain 4"/>
    <property type="match status" value="1"/>
</dbReference>
<dbReference type="PANTHER" id="PTHR11390:SF21">
    <property type="entry name" value="DNA TOPOISOMERASE 3-ALPHA"/>
    <property type="match status" value="1"/>
</dbReference>
<feature type="domain" description="Toprim" evidence="13">
    <location>
        <begin position="1"/>
        <end position="132"/>
    </location>
</feature>
<dbReference type="PANTHER" id="PTHR11390">
    <property type="entry name" value="PROKARYOTIC DNA TOPOISOMERASE"/>
    <property type="match status" value="1"/>
</dbReference>
<keyword evidence="16" id="KW-1185">Reference proteome</keyword>
<dbReference type="InterPro" id="IPR003601">
    <property type="entry name" value="Topo_IA_2"/>
</dbReference>
<dbReference type="InterPro" id="IPR013826">
    <property type="entry name" value="Topo_IA_cen_sub3"/>
</dbReference>
<keyword evidence="5" id="KW-0799">Topoisomerase</keyword>
<dbReference type="PROSITE" id="PS50880">
    <property type="entry name" value="TOPRIM"/>
    <property type="match status" value="1"/>
</dbReference>
<protein>
    <recommendedName>
        <fullName evidence="3">DNA topoisomerase</fullName>
        <ecNumber evidence="3">5.6.2.1</ecNumber>
    </recommendedName>
    <alternativeName>
        <fullName evidence="11">Omega-protein</fullName>
    </alternativeName>
    <alternativeName>
        <fullName evidence="10">Relaxing enzyme</fullName>
    </alternativeName>
    <alternativeName>
        <fullName evidence="8">Swivelase</fullName>
    </alternativeName>
    <alternativeName>
        <fullName evidence="9">Untwisting enzyme</fullName>
    </alternativeName>
</protein>
<evidence type="ECO:0000256" key="2">
    <source>
        <dbReference type="ARBA" id="ARBA00009446"/>
    </source>
</evidence>
<dbReference type="InterPro" id="IPR034144">
    <property type="entry name" value="TOPRIM_TopoIII"/>
</dbReference>
<dbReference type="InterPro" id="IPR005738">
    <property type="entry name" value="TopoIII"/>
</dbReference>